<dbReference type="GO" id="GO:0047334">
    <property type="term" value="F:diphosphate-fructose-6-phosphate 1-phosphotransferase activity"/>
    <property type="evidence" value="ECO:0007669"/>
    <property type="project" value="UniProtKB-EC"/>
</dbReference>
<reference evidence="10 11" key="1">
    <citation type="submission" date="2019-02" db="EMBL/GenBank/DDBJ databases">
        <title>Deep-cultivation of Planctomycetes and their phenomic and genomic characterization uncovers novel biology.</title>
        <authorList>
            <person name="Wiegand S."/>
            <person name="Jogler M."/>
            <person name="Boedeker C."/>
            <person name="Pinto D."/>
            <person name="Vollmers J."/>
            <person name="Rivas-Marin E."/>
            <person name="Kohn T."/>
            <person name="Peeters S.H."/>
            <person name="Heuer A."/>
            <person name="Rast P."/>
            <person name="Oberbeckmann S."/>
            <person name="Bunk B."/>
            <person name="Jeske O."/>
            <person name="Meyerdierks A."/>
            <person name="Storesund J.E."/>
            <person name="Kallscheuer N."/>
            <person name="Luecker S."/>
            <person name="Lage O.M."/>
            <person name="Pohl T."/>
            <person name="Merkel B.J."/>
            <person name="Hornburger P."/>
            <person name="Mueller R.-W."/>
            <person name="Bruemmer F."/>
            <person name="Labrenz M."/>
            <person name="Spormann A.M."/>
            <person name="Op den Camp H."/>
            <person name="Overmann J."/>
            <person name="Amann R."/>
            <person name="Jetten M.S.M."/>
            <person name="Mascher T."/>
            <person name="Medema M.H."/>
            <person name="Devos D.P."/>
            <person name="Kaster A.-K."/>
            <person name="Ovreas L."/>
            <person name="Rohde M."/>
            <person name="Galperin M.Y."/>
            <person name="Jogler C."/>
        </authorList>
    </citation>
    <scope>NUCLEOTIDE SEQUENCE [LARGE SCALE GENOMIC DNA]</scope>
    <source>
        <strain evidence="10 11">Pla133</strain>
    </source>
</reference>
<dbReference type="UniPathway" id="UPA00109">
    <property type="reaction ID" value="UER00182"/>
</dbReference>
<keyword evidence="8" id="KW-0324">Glycolysis</keyword>
<dbReference type="InterPro" id="IPR011404">
    <property type="entry name" value="PPi-PFK"/>
</dbReference>
<feature type="binding site" evidence="8">
    <location>
        <position position="15"/>
    </location>
    <ligand>
        <name>diphosphate</name>
        <dbReference type="ChEBI" id="CHEBI:33019"/>
    </ligand>
</feature>
<dbReference type="NCBIfam" id="NF010675">
    <property type="entry name" value="PRK14072.1"/>
    <property type="match status" value="1"/>
</dbReference>
<evidence type="ECO:0000313" key="10">
    <source>
        <dbReference type="EMBL" id="QDU68679.1"/>
    </source>
</evidence>
<keyword evidence="6 8" id="KW-0460">Magnesium</keyword>
<dbReference type="Gene3D" id="3.40.50.450">
    <property type="match status" value="1"/>
</dbReference>
<keyword evidence="8" id="KW-0963">Cytoplasm</keyword>
<organism evidence="10 11">
    <name type="scientific">Engelhardtia mirabilis</name>
    <dbReference type="NCBI Taxonomy" id="2528011"/>
    <lineage>
        <taxon>Bacteria</taxon>
        <taxon>Pseudomonadati</taxon>
        <taxon>Planctomycetota</taxon>
        <taxon>Planctomycetia</taxon>
        <taxon>Planctomycetia incertae sedis</taxon>
        <taxon>Engelhardtia</taxon>
    </lineage>
</organism>
<dbReference type="AlphaFoldDB" id="A0A518BNX5"/>
<comment type="cofactor">
    <cofactor evidence="1 8">
        <name>Mg(2+)</name>
        <dbReference type="ChEBI" id="CHEBI:18420"/>
    </cofactor>
</comment>
<dbReference type="PRINTS" id="PR00476">
    <property type="entry name" value="PHFRCTKINASE"/>
</dbReference>
<dbReference type="InterPro" id="IPR035966">
    <property type="entry name" value="PKF_sf"/>
</dbReference>
<evidence type="ECO:0000256" key="4">
    <source>
        <dbReference type="ARBA" id="ARBA00022723"/>
    </source>
</evidence>
<proteinExistence type="inferred from homology"/>
<dbReference type="KEGG" id="pbap:Pla133_37810"/>
<feature type="site" description="Important for catalytic activity; stabilizes the transition state when the phosphoryl donor is PPi" evidence="8">
    <location>
        <position position="137"/>
    </location>
</feature>
<dbReference type="RefSeq" id="WP_145067898.1">
    <property type="nucleotide sequence ID" value="NZ_CP036287.1"/>
</dbReference>
<evidence type="ECO:0000313" key="11">
    <source>
        <dbReference type="Proteomes" id="UP000316921"/>
    </source>
</evidence>
<dbReference type="GO" id="GO:0005737">
    <property type="term" value="C:cytoplasm"/>
    <property type="evidence" value="ECO:0007669"/>
    <property type="project" value="UniProtKB-SubCell"/>
</dbReference>
<dbReference type="Gene3D" id="3.40.50.460">
    <property type="entry name" value="Phosphofructokinase domain"/>
    <property type="match status" value="1"/>
</dbReference>
<keyword evidence="3 8" id="KW-0808">Transferase</keyword>
<feature type="site" description="Important for catalytic activity and substrate specificity; stabilizes the transition state when the phosphoryl donor is PPi; prevents ATP from binding by mimicking the alpha-phosphate group of ATP" evidence="8">
    <location>
        <position position="111"/>
    </location>
</feature>
<dbReference type="PIRSF" id="PIRSF036483">
    <property type="entry name" value="PFK_XF0274"/>
    <property type="match status" value="1"/>
</dbReference>
<dbReference type="Pfam" id="PF00365">
    <property type="entry name" value="PFK"/>
    <property type="match status" value="1"/>
</dbReference>
<dbReference type="GO" id="GO:0003872">
    <property type="term" value="F:6-phosphofructokinase activity"/>
    <property type="evidence" value="ECO:0007669"/>
    <property type="project" value="UniProtKB-UniRule"/>
</dbReference>
<evidence type="ECO:0000256" key="3">
    <source>
        <dbReference type="ARBA" id="ARBA00022679"/>
    </source>
</evidence>
<comment type="activity regulation">
    <text evidence="8">Non-allosteric.</text>
</comment>
<keyword evidence="4 8" id="KW-0479">Metal-binding</keyword>
<dbReference type="InterPro" id="IPR022953">
    <property type="entry name" value="ATP_PFK"/>
</dbReference>
<evidence type="ECO:0000256" key="8">
    <source>
        <dbReference type="HAMAP-Rule" id="MF_01978"/>
    </source>
</evidence>
<feature type="binding site" evidence="8">
    <location>
        <begin position="294"/>
        <end position="297"/>
    </location>
    <ligand>
        <name>substrate</name>
    </ligand>
</feature>
<evidence type="ECO:0000256" key="1">
    <source>
        <dbReference type="ARBA" id="ARBA00001946"/>
    </source>
</evidence>
<dbReference type="GO" id="GO:0006002">
    <property type="term" value="P:fructose 6-phosphate metabolic process"/>
    <property type="evidence" value="ECO:0007669"/>
    <property type="project" value="InterPro"/>
</dbReference>
<dbReference type="InterPro" id="IPR050929">
    <property type="entry name" value="PFKA"/>
</dbReference>
<comment type="pathway">
    <text evidence="8">Carbohydrate degradation; glycolysis; D-glyceraldehyde 3-phosphate and glycerone phosphate from D-glucose: step 3/4.</text>
</comment>
<feature type="binding site" evidence="8">
    <location>
        <position position="239"/>
    </location>
    <ligand>
        <name>substrate</name>
    </ligand>
</feature>
<evidence type="ECO:0000259" key="9">
    <source>
        <dbReference type="Pfam" id="PF00365"/>
    </source>
</evidence>
<feature type="binding site" evidence="8">
    <location>
        <begin position="138"/>
        <end position="140"/>
    </location>
    <ligand>
        <name>substrate</name>
    </ligand>
</feature>
<comment type="similarity">
    <text evidence="8">Belongs to the phosphofructokinase type A (PFKA) family. PPi-dependent PFK group II subfamily. Clade 'B2' sub-subfamily.</text>
</comment>
<feature type="active site" description="Proton acceptor" evidence="8">
    <location>
        <position position="140"/>
    </location>
</feature>
<comment type="subcellular location">
    <subcellularLocation>
        <location evidence="8">Cytoplasm</location>
    </subcellularLocation>
</comment>
<gene>
    <name evidence="8 10" type="primary">pfp</name>
    <name evidence="10" type="ORF">Pla133_37810</name>
</gene>
<dbReference type="EMBL" id="CP036287">
    <property type="protein sequence ID" value="QDU68679.1"/>
    <property type="molecule type" value="Genomic_DNA"/>
</dbReference>
<dbReference type="InterPro" id="IPR000023">
    <property type="entry name" value="Phosphofructokinase_dom"/>
</dbReference>
<protein>
    <recommendedName>
        <fullName evidence="8">Pyrophosphate--fructose 6-phosphate 1-phosphotransferase</fullName>
        <ecNumber evidence="8">2.7.1.90</ecNumber>
    </recommendedName>
    <alternativeName>
        <fullName evidence="8">6-phosphofructokinase, pyrophosphate dependent</fullName>
    </alternativeName>
    <alternativeName>
        <fullName evidence="8">PPi-dependent phosphofructokinase</fullName>
        <shortName evidence="8">PPi-PFK</shortName>
    </alternativeName>
    <alternativeName>
        <fullName evidence="8">Pyrophosphate-dependent 6-phosphofructose-1-kinase</fullName>
    </alternativeName>
</protein>
<accession>A0A518BNX5</accession>
<keyword evidence="11" id="KW-1185">Reference proteome</keyword>
<evidence type="ECO:0000256" key="6">
    <source>
        <dbReference type="ARBA" id="ARBA00022842"/>
    </source>
</evidence>
<dbReference type="SUPFAM" id="SSF53784">
    <property type="entry name" value="Phosphofructokinase"/>
    <property type="match status" value="1"/>
</dbReference>
<comment type="catalytic activity">
    <reaction evidence="7 8">
        <text>beta-D-fructose 6-phosphate + diphosphate = beta-D-fructose 1,6-bisphosphate + phosphate + H(+)</text>
        <dbReference type="Rhea" id="RHEA:13613"/>
        <dbReference type="ChEBI" id="CHEBI:15378"/>
        <dbReference type="ChEBI" id="CHEBI:32966"/>
        <dbReference type="ChEBI" id="CHEBI:33019"/>
        <dbReference type="ChEBI" id="CHEBI:43474"/>
        <dbReference type="ChEBI" id="CHEBI:57634"/>
        <dbReference type="EC" id="2.7.1.90"/>
    </reaction>
</comment>
<name>A0A518BNX5_9BACT</name>
<evidence type="ECO:0000256" key="5">
    <source>
        <dbReference type="ARBA" id="ARBA00022777"/>
    </source>
</evidence>
<comment type="subunit">
    <text evidence="8">Homodimer.</text>
</comment>
<dbReference type="HAMAP" id="MF_01978">
    <property type="entry name" value="Phosphofructokinase_II_B2"/>
    <property type="match status" value="1"/>
</dbReference>
<feature type="binding site" evidence="8">
    <location>
        <begin position="182"/>
        <end position="184"/>
    </location>
    <ligand>
        <name>substrate</name>
    </ligand>
</feature>
<feature type="domain" description="Phosphofructokinase" evidence="9">
    <location>
        <begin position="8"/>
        <end position="320"/>
    </location>
</feature>
<dbReference type="PANTHER" id="PTHR45770">
    <property type="entry name" value="ATP-DEPENDENT 6-PHOSPHOFRUCTOKINASE 1"/>
    <property type="match status" value="1"/>
</dbReference>
<dbReference type="GO" id="GO:0046872">
    <property type="term" value="F:metal ion binding"/>
    <property type="evidence" value="ECO:0007669"/>
    <property type="project" value="UniProtKB-KW"/>
</dbReference>
<evidence type="ECO:0000256" key="7">
    <source>
        <dbReference type="ARBA" id="ARBA00048072"/>
    </source>
</evidence>
<feature type="binding site" evidence="8">
    <location>
        <position position="110"/>
    </location>
    <ligand>
        <name>Mg(2+)</name>
        <dbReference type="ChEBI" id="CHEBI:18420"/>
        <note>catalytic</note>
    </ligand>
</feature>
<keyword evidence="5 8" id="KW-0418">Kinase</keyword>
<dbReference type="Proteomes" id="UP000316921">
    <property type="component" value="Chromosome"/>
</dbReference>
<dbReference type="EC" id="2.7.1.90" evidence="8"/>
<comment type="function">
    <text evidence="2 8">Catalyzes the phosphorylation of D-fructose 6-phosphate, the first committing step of glycolysis. Uses inorganic phosphate (PPi) as phosphoryl donor instead of ATP like common ATP-dependent phosphofructokinases (ATP-PFKs), which renders the reaction reversible, and can thus function both in glycolysis and gluconeogenesis. Consistently, PPi-PFK can replace the enzymes of both the forward (ATP-PFK) and reverse (fructose-bisphosphatase (FBPase)) reactions.</text>
</comment>
<sequence>MANATGNVLIGQSGGPTAVINQSLIGIVEQAVANPAMGRVFGAVHGVRGILDDDLIDLGAESRETLEAVANTPCAALRSVRKKPTRGEGEKVLAAFERHDIRYFFYIGGNDSAETAHLLNELAVEKGYDVKLFHVPKTIDNDLRVTDHCPGYGSAARFVAQAFMGDNQDNRSLPGIKVDVVMGRNAGWLTASSALARQFSDDGPHLIYMPERDFDLERFAGDVDRVYSDLGRCLIAVSEGIHGPGGELIFKTDEVDSHGNAQLSGSGALGDFLAGAIKQRLGSSLRVRADTFGYLQRSFAGLVSEVDAAEAREVGRTAVRVATDGEHQHGTVVIRRTSQEPYEVAYEVAALSDVAKNTRDLPEEFLLGDNDVSPAFLDYALPLVGKLPRMGRLTDRSIG</sequence>
<evidence type="ECO:0000256" key="2">
    <source>
        <dbReference type="ARBA" id="ARBA00003138"/>
    </source>
</evidence>